<gene>
    <name evidence="3" type="ORF">I5731_08480</name>
</gene>
<dbReference type="EMBL" id="JADZLT010000049">
    <property type="protein sequence ID" value="MBH0237854.1"/>
    <property type="molecule type" value="Genomic_DNA"/>
</dbReference>
<dbReference type="InterPro" id="IPR012902">
    <property type="entry name" value="N_methyl_site"/>
</dbReference>
<evidence type="ECO:0000256" key="1">
    <source>
        <dbReference type="SAM" id="MobiDB-lite"/>
    </source>
</evidence>
<keyword evidence="2" id="KW-0472">Membrane</keyword>
<protein>
    <submittedName>
        <fullName evidence="3">Prepilin-type N-terminal cleavage/methylation domain-containing protein</fullName>
    </submittedName>
</protein>
<dbReference type="AlphaFoldDB" id="A0A931I1U7"/>
<evidence type="ECO:0000313" key="3">
    <source>
        <dbReference type="EMBL" id="MBH0237854.1"/>
    </source>
</evidence>
<sequence length="168" mass="17031">MSRPMQRAGLPSRSIPAPRAARRAGGPGRDRRGGFTLMELMLAMVVIGLLAALALPRAPLSGGRGAVRADAARVVALLRADRTAALTRGEAVESRFDFDGGRLASGAGGPVIGLSRGVRLTPAGEGARSVVFTPDGRSSGAILGLSGRGASILVTINPVTAAVEVMVP</sequence>
<dbReference type="SUPFAM" id="SSF54523">
    <property type="entry name" value="Pili subunits"/>
    <property type="match status" value="1"/>
</dbReference>
<proteinExistence type="predicted"/>
<dbReference type="NCBIfam" id="TIGR02532">
    <property type="entry name" value="IV_pilin_GFxxxE"/>
    <property type="match status" value="1"/>
</dbReference>
<keyword evidence="2" id="KW-0812">Transmembrane</keyword>
<dbReference type="Gene3D" id="3.30.700.10">
    <property type="entry name" value="Glycoprotein, Type 4 Pilin"/>
    <property type="match status" value="1"/>
</dbReference>
<evidence type="ECO:0000256" key="2">
    <source>
        <dbReference type="SAM" id="Phobius"/>
    </source>
</evidence>
<organism evidence="3 4">
    <name type="scientific">Methylobrevis albus</name>
    <dbReference type="NCBI Taxonomy" id="2793297"/>
    <lineage>
        <taxon>Bacteria</taxon>
        <taxon>Pseudomonadati</taxon>
        <taxon>Pseudomonadota</taxon>
        <taxon>Alphaproteobacteria</taxon>
        <taxon>Hyphomicrobiales</taxon>
        <taxon>Pleomorphomonadaceae</taxon>
        <taxon>Methylobrevis</taxon>
    </lineage>
</organism>
<accession>A0A931I1U7</accession>
<evidence type="ECO:0000313" key="4">
    <source>
        <dbReference type="Proteomes" id="UP000631694"/>
    </source>
</evidence>
<dbReference type="Proteomes" id="UP000631694">
    <property type="component" value="Unassembled WGS sequence"/>
</dbReference>
<feature type="transmembrane region" description="Helical" evidence="2">
    <location>
        <begin position="35"/>
        <end position="55"/>
    </location>
</feature>
<reference evidence="3" key="1">
    <citation type="submission" date="2020-12" db="EMBL/GenBank/DDBJ databases">
        <title>Methylobrevis albus sp. nov., isolated from fresh water lack sediment.</title>
        <authorList>
            <person name="Zou Q."/>
        </authorList>
    </citation>
    <scope>NUCLEOTIDE SEQUENCE</scope>
    <source>
        <strain evidence="3">L22</strain>
    </source>
</reference>
<dbReference type="InterPro" id="IPR045584">
    <property type="entry name" value="Pilin-like"/>
</dbReference>
<name>A0A931I1U7_9HYPH</name>
<keyword evidence="4" id="KW-1185">Reference proteome</keyword>
<feature type="region of interest" description="Disordered" evidence="1">
    <location>
        <begin position="1"/>
        <end position="30"/>
    </location>
</feature>
<dbReference type="Pfam" id="PF07963">
    <property type="entry name" value="N_methyl"/>
    <property type="match status" value="1"/>
</dbReference>
<comment type="caution">
    <text evidence="3">The sequence shown here is derived from an EMBL/GenBank/DDBJ whole genome shotgun (WGS) entry which is preliminary data.</text>
</comment>
<keyword evidence="2" id="KW-1133">Transmembrane helix</keyword>